<accession>A0A7L9RSH8</accession>
<dbReference type="GO" id="GO:0007165">
    <property type="term" value="P:signal transduction"/>
    <property type="evidence" value="ECO:0007669"/>
    <property type="project" value="UniProtKB-KW"/>
</dbReference>
<dbReference type="GO" id="GO:0005886">
    <property type="term" value="C:plasma membrane"/>
    <property type="evidence" value="ECO:0007669"/>
    <property type="project" value="UniProtKB-SubCell"/>
</dbReference>
<comment type="similarity">
    <text evidence="4">Belongs to the methyl-accepting chemotaxis (MCP) protein family.</text>
</comment>
<feature type="domain" description="Methyl-accepting transducer" evidence="7">
    <location>
        <begin position="177"/>
        <end position="406"/>
    </location>
</feature>
<dbReference type="InterPro" id="IPR004089">
    <property type="entry name" value="MCPsignal_dom"/>
</dbReference>
<evidence type="ECO:0000256" key="1">
    <source>
        <dbReference type="ARBA" id="ARBA00004429"/>
    </source>
</evidence>
<gene>
    <name evidence="9" type="primary">mcpA</name>
    <name evidence="9" type="ORF">CPBP_00322</name>
</gene>
<keyword evidence="2" id="KW-1003">Cell membrane</keyword>
<evidence type="ECO:0000256" key="6">
    <source>
        <dbReference type="SAM" id="Phobius"/>
    </source>
</evidence>
<feature type="transmembrane region" description="Helical" evidence="6">
    <location>
        <begin position="34"/>
        <end position="55"/>
    </location>
</feature>
<evidence type="ECO:0000256" key="5">
    <source>
        <dbReference type="PROSITE-ProRule" id="PRU00284"/>
    </source>
</evidence>
<evidence type="ECO:0000256" key="3">
    <source>
        <dbReference type="ARBA" id="ARBA00023224"/>
    </source>
</evidence>
<evidence type="ECO:0000259" key="7">
    <source>
        <dbReference type="PROSITE" id="PS50111"/>
    </source>
</evidence>
<dbReference type="RefSeq" id="WP_350332310.1">
    <property type="nucleotide sequence ID" value="NZ_CP054719.1"/>
</dbReference>
<evidence type="ECO:0000259" key="8">
    <source>
        <dbReference type="PROSITE" id="PS50192"/>
    </source>
</evidence>
<dbReference type="SUPFAM" id="SSF58104">
    <property type="entry name" value="Methyl-accepting chemotaxis protein (MCP) signaling domain"/>
    <property type="match status" value="1"/>
</dbReference>
<dbReference type="EMBL" id="CP054719">
    <property type="protein sequence ID" value="QOL19560.1"/>
    <property type="molecule type" value="Genomic_DNA"/>
</dbReference>
<evidence type="ECO:0000256" key="2">
    <source>
        <dbReference type="ARBA" id="ARBA00022519"/>
    </source>
</evidence>
<dbReference type="PANTHER" id="PTHR32089:SF112">
    <property type="entry name" value="LYSOZYME-LIKE PROTEIN-RELATED"/>
    <property type="match status" value="1"/>
</dbReference>
<comment type="subcellular location">
    <subcellularLocation>
        <location evidence="1">Cell inner membrane</location>
        <topology evidence="1">Multi-pass membrane protein</topology>
    </subcellularLocation>
</comment>
<organism evidence="9 10">
    <name type="scientific">Candidatus Bodocaedibacter vickermanii</name>
    <dbReference type="NCBI Taxonomy" id="2741701"/>
    <lineage>
        <taxon>Bacteria</taxon>
        <taxon>Pseudomonadati</taxon>
        <taxon>Pseudomonadota</taxon>
        <taxon>Alphaproteobacteria</taxon>
        <taxon>Holosporales</taxon>
        <taxon>Candidatus Paracaedibacteraceae</taxon>
        <taxon>Candidatus Bodocaedibacter</taxon>
    </lineage>
</organism>
<dbReference type="Gene3D" id="1.10.287.950">
    <property type="entry name" value="Methyl-accepting chemotaxis protein"/>
    <property type="match status" value="1"/>
</dbReference>
<proteinExistence type="inferred from homology"/>
<dbReference type="PANTHER" id="PTHR32089">
    <property type="entry name" value="METHYL-ACCEPTING CHEMOTAXIS PROTEIN MCPB"/>
    <property type="match status" value="1"/>
</dbReference>
<evidence type="ECO:0000313" key="10">
    <source>
        <dbReference type="Proteomes" id="UP000594001"/>
    </source>
</evidence>
<dbReference type="SMART" id="SM00283">
    <property type="entry name" value="MA"/>
    <property type="match status" value="1"/>
</dbReference>
<keyword evidence="6" id="KW-1133">Transmembrane helix</keyword>
<name>A0A7L9RSH8_9PROT</name>
<keyword evidence="2" id="KW-0997">Cell inner membrane</keyword>
<sequence>MNSFLKSKIGLSFFAVTTSSFLLVIALFLDINKITLLFLSLTLLTLTLLLGVSLYKAFRSLKFIPDILSEWTKGSLQKRFSSITDESVIAEVKWGLNDFIDVVDALNRETINSMQAIENHKYYRKILSEGLGGSFQDNAKNINDTIEKSYLRNLSFKQAGQIFESKIKDALTTVSNGVIDATDHAETLLQSAENTLEKTSSAEVKSESAVNMMNTLFTAVSQLSSAISEISFRVTESNSITTEATNQAEDVSAIIIQLKQSSEEINDVIQLITGITSQTNLLALNATIEAARAGEAGKSFAVVANEVKNLASRTVEATEKITKNINLIQSYVSKTVVSIENVIETIIKVSNVSTAVAAAVEEQNVTTRQINQNMEHGATNINDVNSAMKNIGEVAGKTYNSSNIVKDRLDQLLKEFNSLKVDVDQFSVHLQ</sequence>
<feature type="transmembrane region" description="Helical" evidence="6">
    <location>
        <begin position="9"/>
        <end position="28"/>
    </location>
</feature>
<keyword evidence="6" id="KW-0472">Membrane</keyword>
<dbReference type="KEGG" id="pbal:CPBP_00322"/>
<dbReference type="PROSITE" id="PS50111">
    <property type="entry name" value="CHEMOTAXIS_TRANSDUC_2"/>
    <property type="match status" value="1"/>
</dbReference>
<reference evidence="9 10" key="1">
    <citation type="submission" date="2020-06" db="EMBL/GenBank/DDBJ databases">
        <title>The endosymbiont of the kinetoplastid Bodo saltans is a Paracaedibacter-like alpha-proteobacterium possessing a putative toxin-antitoxin system.</title>
        <authorList>
            <person name="Midha S."/>
            <person name="Rigden D.J."/>
            <person name="Siozios S."/>
            <person name="Hurst G.D.D."/>
            <person name="Jackson A.P."/>
        </authorList>
    </citation>
    <scope>NUCLEOTIDE SEQUENCE [LARGE SCALE GENOMIC DNA]</scope>
    <source>
        <strain evidence="9">Lake Konstanz</strain>
    </source>
</reference>
<dbReference type="Proteomes" id="UP000594001">
    <property type="component" value="Chromosome"/>
</dbReference>
<dbReference type="Pfam" id="PF00015">
    <property type="entry name" value="MCPsignal"/>
    <property type="match status" value="1"/>
</dbReference>
<protein>
    <submittedName>
        <fullName evidence="9">Methyl-accepting chemotaxis protein McpA</fullName>
    </submittedName>
</protein>
<feature type="domain" description="T-SNARE coiled-coil homology" evidence="8">
    <location>
        <begin position="329"/>
        <end position="391"/>
    </location>
</feature>
<dbReference type="InterPro" id="IPR000727">
    <property type="entry name" value="T_SNARE_dom"/>
</dbReference>
<keyword evidence="6" id="KW-0812">Transmembrane</keyword>
<keyword evidence="3 5" id="KW-0807">Transducer</keyword>
<evidence type="ECO:0000313" key="9">
    <source>
        <dbReference type="EMBL" id="QOL19560.1"/>
    </source>
</evidence>
<dbReference type="PROSITE" id="PS50192">
    <property type="entry name" value="T_SNARE"/>
    <property type="match status" value="1"/>
</dbReference>
<evidence type="ECO:0000256" key="4">
    <source>
        <dbReference type="ARBA" id="ARBA00029447"/>
    </source>
</evidence>
<keyword evidence="10" id="KW-1185">Reference proteome</keyword>
<dbReference type="AlphaFoldDB" id="A0A7L9RSH8"/>